<organism evidence="2 3">
    <name type="scientific">Aquibaculum arenosum</name>
    <dbReference type="NCBI Taxonomy" id="3032591"/>
    <lineage>
        <taxon>Bacteria</taxon>
        <taxon>Pseudomonadati</taxon>
        <taxon>Pseudomonadota</taxon>
        <taxon>Alphaproteobacteria</taxon>
        <taxon>Rhodospirillales</taxon>
        <taxon>Rhodovibrionaceae</taxon>
        <taxon>Aquibaculum</taxon>
    </lineage>
</organism>
<evidence type="ECO:0000313" key="2">
    <source>
        <dbReference type="EMBL" id="MDF2096692.1"/>
    </source>
</evidence>
<keyword evidence="3" id="KW-1185">Reference proteome</keyword>
<reference evidence="2 3" key="1">
    <citation type="submission" date="2023-03" db="EMBL/GenBank/DDBJ databases">
        <title>Fodinicurvata sp. CAU 1616 isolated from sea sendiment.</title>
        <authorList>
            <person name="Kim W."/>
        </authorList>
    </citation>
    <scope>NUCLEOTIDE SEQUENCE [LARGE SCALE GENOMIC DNA]</scope>
    <source>
        <strain evidence="2 3">CAU 1616</strain>
    </source>
</reference>
<name>A0ABT5YNZ7_9PROT</name>
<evidence type="ECO:0000256" key="1">
    <source>
        <dbReference type="SAM" id="MobiDB-lite"/>
    </source>
</evidence>
<evidence type="ECO:0000313" key="3">
    <source>
        <dbReference type="Proteomes" id="UP001215503"/>
    </source>
</evidence>
<feature type="compositionally biased region" description="Polar residues" evidence="1">
    <location>
        <begin position="74"/>
        <end position="84"/>
    </location>
</feature>
<accession>A0ABT5YNZ7</accession>
<sequence length="197" mass="20847">MAQSGGQNEPSMEDILASIRRIITEDEKAQHTRPAAAPRPVPEPVGEEDEEDILDLTERVESAEEVPTVEASAASLTDAAQQSTEAEEQLSEAKQSNAAAEQAASDSGVAAGTREGLVSAQTAAAAVAALSEVSRNLGNDNAKSQAGPAMEGQTLDALVRQALTPLLQAWLDENLPALVEDVVREEVQRLVIESRRR</sequence>
<comment type="caution">
    <text evidence="2">The sequence shown here is derived from an EMBL/GenBank/DDBJ whole genome shotgun (WGS) entry which is preliminary data.</text>
</comment>
<dbReference type="Proteomes" id="UP001215503">
    <property type="component" value="Unassembled WGS sequence"/>
</dbReference>
<dbReference type="EMBL" id="JARHUD010000007">
    <property type="protein sequence ID" value="MDF2096692.1"/>
    <property type="molecule type" value="Genomic_DNA"/>
</dbReference>
<feature type="compositionally biased region" description="Acidic residues" evidence="1">
    <location>
        <begin position="45"/>
        <end position="55"/>
    </location>
</feature>
<protein>
    <submittedName>
        <fullName evidence="2">DUF2497 domain-containing protein</fullName>
    </submittedName>
</protein>
<gene>
    <name evidence="2" type="ORF">P2G67_11965</name>
</gene>
<dbReference type="InterPro" id="IPR019632">
    <property type="entry name" value="DUF2497"/>
</dbReference>
<feature type="compositionally biased region" description="Low complexity" evidence="1">
    <location>
        <begin position="92"/>
        <end position="111"/>
    </location>
</feature>
<proteinExistence type="predicted"/>
<dbReference type="Pfam" id="PF10691">
    <property type="entry name" value="DUF2497"/>
    <property type="match status" value="1"/>
</dbReference>
<dbReference type="RefSeq" id="WP_275823398.1">
    <property type="nucleotide sequence ID" value="NZ_JARHUD010000007.1"/>
</dbReference>
<feature type="region of interest" description="Disordered" evidence="1">
    <location>
        <begin position="22"/>
        <end position="111"/>
    </location>
</feature>